<dbReference type="PANTHER" id="PTHR11895:SF7">
    <property type="entry name" value="GLUTAMYL-TRNA(GLN) AMIDOTRANSFERASE SUBUNIT A, MITOCHONDRIAL"/>
    <property type="match status" value="1"/>
</dbReference>
<evidence type="ECO:0000313" key="4">
    <source>
        <dbReference type="Proteomes" id="UP000282957"/>
    </source>
</evidence>
<dbReference type="Proteomes" id="UP000282957">
    <property type="component" value="Unassembled WGS sequence"/>
</dbReference>
<reference evidence="3 4" key="1">
    <citation type="submission" date="2019-01" db="EMBL/GenBank/DDBJ databases">
        <authorList>
            <person name="Chen W.-M."/>
        </authorList>
    </citation>
    <scope>NUCLEOTIDE SEQUENCE [LARGE SCALE GENOMIC DNA]</scope>
    <source>
        <strain evidence="3 4">CCP-6</strain>
    </source>
</reference>
<dbReference type="InterPro" id="IPR000120">
    <property type="entry name" value="Amidase"/>
</dbReference>
<dbReference type="SUPFAM" id="SSF75304">
    <property type="entry name" value="Amidase signature (AS) enzymes"/>
    <property type="match status" value="1"/>
</dbReference>
<sequence length="475" mass="49702">MAELAPDAEIGLMPAAQLAAMIAAKKISPVEATAAIIARVERLDPELNAFVKLDAEGAMAAARQAEAAVMRGDELGPLHGLTVTIKDVTAAKGLPLERGSLAHKGEIAAADAPVTARMRDAGAIVLGKTTTSEFGWTAVSRSPASGITHNPWKKGMNAGASSAGAAAAAGAGFGALHQGSDGAGSVRLPGHFSGIVGFKPGFGRVPYAPPGNNDYMSHIGPDCRTVADAALMFHVMAGHHHLDFTTLDGVLDARPEKLVASVKGLRVAYSPDLGLARVDPEVAELVAAAARKFEELGAIVQEVPTPWAAPGPEIVRGMWSAHMGAYVHLLPEWADKMDPGLVACITSALDMKATDYVALRGRKHLYSMACNAWFEDWDLLLTPAASVAAFPVERLAPEHWPEPEWDWLSWAEFSHPFNMAQNPAISVPCGLTPSGLPVGLQIVGRRTDDLGVLRAAMAFEAAGPWLPGPAPAAHG</sequence>
<comment type="similarity">
    <text evidence="1">Belongs to the amidase family.</text>
</comment>
<gene>
    <name evidence="3" type="ORF">EOD42_03425</name>
</gene>
<dbReference type="PANTHER" id="PTHR11895">
    <property type="entry name" value="TRANSAMIDASE"/>
    <property type="match status" value="1"/>
</dbReference>
<accession>A0A437MND7</accession>
<dbReference type="InterPro" id="IPR023631">
    <property type="entry name" value="Amidase_dom"/>
</dbReference>
<evidence type="ECO:0000259" key="2">
    <source>
        <dbReference type="Pfam" id="PF01425"/>
    </source>
</evidence>
<keyword evidence="4" id="KW-1185">Reference proteome</keyword>
<protein>
    <submittedName>
        <fullName evidence="3">Amidase</fullName>
    </submittedName>
</protein>
<dbReference type="OrthoDB" id="9811471at2"/>
<feature type="domain" description="Amidase" evidence="2">
    <location>
        <begin position="31"/>
        <end position="452"/>
    </location>
</feature>
<dbReference type="EMBL" id="SACL01000001">
    <property type="protein sequence ID" value="RVT99164.1"/>
    <property type="molecule type" value="Genomic_DNA"/>
</dbReference>
<comment type="caution">
    <text evidence="3">The sequence shown here is derived from an EMBL/GenBank/DDBJ whole genome shotgun (WGS) entry which is preliminary data.</text>
</comment>
<dbReference type="RefSeq" id="WP_127785900.1">
    <property type="nucleotide sequence ID" value="NZ_SACL01000001.1"/>
</dbReference>
<evidence type="ECO:0000313" key="3">
    <source>
        <dbReference type="EMBL" id="RVT99164.1"/>
    </source>
</evidence>
<dbReference type="Gene3D" id="3.90.1300.10">
    <property type="entry name" value="Amidase signature (AS) domain"/>
    <property type="match status" value="1"/>
</dbReference>
<dbReference type="AlphaFoldDB" id="A0A437MND7"/>
<dbReference type="Pfam" id="PF01425">
    <property type="entry name" value="Amidase"/>
    <property type="match status" value="1"/>
</dbReference>
<name>A0A437MND7_9PROT</name>
<dbReference type="GO" id="GO:0003824">
    <property type="term" value="F:catalytic activity"/>
    <property type="evidence" value="ECO:0007669"/>
    <property type="project" value="InterPro"/>
</dbReference>
<proteinExistence type="inferred from homology"/>
<dbReference type="InterPro" id="IPR036928">
    <property type="entry name" value="AS_sf"/>
</dbReference>
<evidence type="ECO:0000256" key="1">
    <source>
        <dbReference type="ARBA" id="ARBA00009199"/>
    </source>
</evidence>
<organism evidence="3 4">
    <name type="scientific">Rhodovarius crocodyli</name>
    <dbReference type="NCBI Taxonomy" id="1979269"/>
    <lineage>
        <taxon>Bacteria</taxon>
        <taxon>Pseudomonadati</taxon>
        <taxon>Pseudomonadota</taxon>
        <taxon>Alphaproteobacteria</taxon>
        <taxon>Acetobacterales</taxon>
        <taxon>Roseomonadaceae</taxon>
        <taxon>Rhodovarius</taxon>
    </lineage>
</organism>